<keyword evidence="3" id="KW-1185">Reference proteome</keyword>
<gene>
    <name evidence="2" type="ORF">E3W66_04650</name>
</gene>
<evidence type="ECO:0000313" key="2">
    <source>
        <dbReference type="EMBL" id="TFH69216.1"/>
    </source>
</evidence>
<dbReference type="Proteomes" id="UP000298133">
    <property type="component" value="Unassembled WGS sequence"/>
</dbReference>
<protein>
    <submittedName>
        <fullName evidence="2">DUF411 domain-containing protein</fullName>
    </submittedName>
</protein>
<feature type="chain" id="PRO_5021340562" evidence="1">
    <location>
        <begin position="21"/>
        <end position="151"/>
    </location>
</feature>
<dbReference type="InterPro" id="IPR007332">
    <property type="entry name" value="DUF411"/>
</dbReference>
<comment type="caution">
    <text evidence="2">The sequence shown here is derived from an EMBL/GenBank/DDBJ whole genome shotgun (WGS) entry which is preliminary data.</text>
</comment>
<keyword evidence="1" id="KW-0732">Signal</keyword>
<dbReference type="Pfam" id="PF04214">
    <property type="entry name" value="DUF411"/>
    <property type="match status" value="1"/>
</dbReference>
<reference evidence="2 3" key="1">
    <citation type="submission" date="2019-03" db="EMBL/GenBank/DDBJ databases">
        <title>Draft genome of Gammaproteobacteria bacterium LSUCC0057, a member of the SAR92 clade.</title>
        <authorList>
            <person name="Lanclos V.C."/>
            <person name="Doiron C."/>
            <person name="Henson M.W."/>
            <person name="Thrash J.C."/>
        </authorList>
    </citation>
    <scope>NUCLEOTIDE SEQUENCE [LARGE SCALE GENOMIC DNA]</scope>
    <source>
        <strain evidence="2 3">LSUCC0057</strain>
    </source>
</reference>
<evidence type="ECO:0000256" key="1">
    <source>
        <dbReference type="SAM" id="SignalP"/>
    </source>
</evidence>
<dbReference type="OrthoDB" id="14727at2"/>
<evidence type="ECO:0000313" key="3">
    <source>
        <dbReference type="Proteomes" id="UP000298133"/>
    </source>
</evidence>
<accession>A0A4Y8UK54</accession>
<dbReference type="EMBL" id="SPIA01000001">
    <property type="protein sequence ID" value="TFH69216.1"/>
    <property type="molecule type" value="Genomic_DNA"/>
</dbReference>
<dbReference type="AlphaFoldDB" id="A0A4Y8UK54"/>
<organism evidence="2 3">
    <name type="scientific">Gammaproteobacteria bacterium LSUCC0057</name>
    <dbReference type="NCBI Taxonomy" id="2559237"/>
    <lineage>
        <taxon>Bacteria</taxon>
        <taxon>Pseudomonadati</taxon>
        <taxon>Pseudomonadota</taxon>
        <taxon>Gammaproteobacteria</taxon>
        <taxon>Cellvibrionales</taxon>
        <taxon>Porticoccaceae</taxon>
        <taxon>SAR92 clade</taxon>
    </lineage>
</organism>
<name>A0A4Y8UK54_9GAMM</name>
<feature type="signal peptide" evidence="1">
    <location>
        <begin position="1"/>
        <end position="20"/>
    </location>
</feature>
<sequence length="151" mass="16097">MMRQIALAIVLSCLSAAASAQSLLVLKSPTCGCCEGWIDHLDATGFTTEHQHPDNLAERKQQLGIAPRYQSCHTGISEQGFVFEGHVPAKFIAAFIDNPPAGAIGLSVPGMPVGTPGMESGERFTPYTIWALYRDGSASPYAQIGSADQQF</sequence>
<proteinExistence type="predicted"/>